<dbReference type="EMBL" id="JAFBEH010000019">
    <property type="protein sequence ID" value="MBM7642770.1"/>
    <property type="molecule type" value="Genomic_DNA"/>
</dbReference>
<protein>
    <recommendedName>
        <fullName evidence="3">DUF5085 family protein</fullName>
    </recommendedName>
</protein>
<organism evidence="1 2">
    <name type="scientific">Streptococcus loxodontisalivarius</name>
    <dbReference type="NCBI Taxonomy" id="1349415"/>
    <lineage>
        <taxon>Bacteria</taxon>
        <taxon>Bacillati</taxon>
        <taxon>Bacillota</taxon>
        <taxon>Bacilli</taxon>
        <taxon>Lactobacillales</taxon>
        <taxon>Streptococcaceae</taxon>
        <taxon>Streptococcus</taxon>
    </lineage>
</organism>
<comment type="caution">
    <text evidence="1">The sequence shown here is derived from an EMBL/GenBank/DDBJ whole genome shotgun (WGS) entry which is preliminary data.</text>
</comment>
<gene>
    <name evidence="1" type="ORF">JOC28_001068</name>
</gene>
<dbReference type="RefSeq" id="WP_205009611.1">
    <property type="nucleotide sequence ID" value="NZ_JAFBEH010000019.1"/>
</dbReference>
<evidence type="ECO:0008006" key="3">
    <source>
        <dbReference type="Google" id="ProtNLM"/>
    </source>
</evidence>
<name>A0ABS2PS02_9STRE</name>
<reference evidence="1 2" key="1">
    <citation type="submission" date="2021-01" db="EMBL/GenBank/DDBJ databases">
        <title>Genomic Encyclopedia of Type Strains, Phase IV (KMG-IV): sequencing the most valuable type-strain genomes for metagenomic binning, comparative biology and taxonomic classification.</title>
        <authorList>
            <person name="Goeker M."/>
        </authorList>
    </citation>
    <scope>NUCLEOTIDE SEQUENCE [LARGE SCALE GENOMIC DNA]</scope>
    <source>
        <strain evidence="1 2">DSM 27382</strain>
    </source>
</reference>
<accession>A0ABS2PS02</accession>
<keyword evidence="2" id="KW-1185">Reference proteome</keyword>
<sequence length="146" mass="16782">MDIITLQCSSLVKTQGSLSFEEIGEVVELYENQIFEDGLYKNGPTIVELPLNQLQAEKQEVVVYLPVNSQVQDGDKYTWVDHLSFKEVLRKRVPFFNDVSIVLERLNEYMKENELKHSNKLLLAFINVYGEYWVGILIPVDGGLDV</sequence>
<evidence type="ECO:0000313" key="2">
    <source>
        <dbReference type="Proteomes" id="UP000697472"/>
    </source>
</evidence>
<dbReference type="Proteomes" id="UP000697472">
    <property type="component" value="Unassembled WGS sequence"/>
</dbReference>
<evidence type="ECO:0000313" key="1">
    <source>
        <dbReference type="EMBL" id="MBM7642770.1"/>
    </source>
</evidence>
<proteinExistence type="predicted"/>